<dbReference type="Proteomes" id="UP000298284">
    <property type="component" value="Unassembled WGS sequence"/>
</dbReference>
<comment type="caution">
    <text evidence="1">The sequence shown here is derived from an EMBL/GenBank/DDBJ whole genome shotgun (WGS) entry which is preliminary data.</text>
</comment>
<evidence type="ECO:0000313" key="2">
    <source>
        <dbReference type="Proteomes" id="UP000298284"/>
    </source>
</evidence>
<protein>
    <recommendedName>
        <fullName evidence="3">DUF3630 family protein</fullName>
    </recommendedName>
</protein>
<dbReference type="AlphaFoldDB" id="A0A4Z0MML8"/>
<accession>A0A4Z0MML8</accession>
<sequence length="101" mass="11641">MVQFFPSRWVGNQWPSIEMEPVETILFQLVLCYLADSYQFQLPPLVHTLDGCFADFELLGVEASLDLDNWSLSFACPDEAVRDQVLLTLQELPPDFFELIK</sequence>
<evidence type="ECO:0008006" key="3">
    <source>
        <dbReference type="Google" id="ProtNLM"/>
    </source>
</evidence>
<gene>
    <name evidence="1" type="ORF">EU557_11680</name>
</gene>
<reference evidence="1 2" key="1">
    <citation type="submission" date="2019-04" db="EMBL/GenBank/DDBJ databases">
        <authorList>
            <person name="Feng G."/>
            <person name="Zhang J."/>
            <person name="Zhu H."/>
        </authorList>
    </citation>
    <scope>NUCLEOTIDE SEQUENCE [LARGE SCALE GENOMIC DNA]</scope>
    <source>
        <strain evidence="1 2">JCM 19491</strain>
    </source>
</reference>
<evidence type="ECO:0000313" key="1">
    <source>
        <dbReference type="EMBL" id="TGD80487.1"/>
    </source>
</evidence>
<dbReference type="RefSeq" id="WP_135530636.1">
    <property type="nucleotide sequence ID" value="NZ_SRKZ01000003.1"/>
</dbReference>
<proteinExistence type="predicted"/>
<dbReference type="OrthoDB" id="884539at2"/>
<dbReference type="EMBL" id="SRKZ01000003">
    <property type="protein sequence ID" value="TGD80487.1"/>
    <property type="molecule type" value="Genomic_DNA"/>
</dbReference>
<keyword evidence="2" id="KW-1185">Reference proteome</keyword>
<name>A0A4Z0MML8_9BACT</name>
<organism evidence="1 2">
    <name type="scientific">Hymenobacter wooponensis</name>
    <dbReference type="NCBI Taxonomy" id="1525360"/>
    <lineage>
        <taxon>Bacteria</taxon>
        <taxon>Pseudomonadati</taxon>
        <taxon>Bacteroidota</taxon>
        <taxon>Cytophagia</taxon>
        <taxon>Cytophagales</taxon>
        <taxon>Hymenobacteraceae</taxon>
        <taxon>Hymenobacter</taxon>
    </lineage>
</organism>